<keyword evidence="3" id="KW-0288">FMN</keyword>
<evidence type="ECO:0000256" key="1">
    <source>
        <dbReference type="ARBA" id="ARBA00001917"/>
    </source>
</evidence>
<dbReference type="InterPro" id="IPR044152">
    <property type="entry name" value="YqjM-like"/>
</dbReference>
<comment type="cofactor">
    <cofactor evidence="1">
        <name>FMN</name>
        <dbReference type="ChEBI" id="CHEBI:58210"/>
    </cofactor>
</comment>
<feature type="domain" description="NADH:flavin oxidoreductase/NADH oxidase N-terminal" evidence="6">
    <location>
        <begin position="8"/>
        <end position="348"/>
    </location>
</feature>
<comment type="caution">
    <text evidence="7">The sequence shown here is derived from an EMBL/GenBank/DDBJ whole genome shotgun (WGS) entry which is preliminary data.</text>
</comment>
<name>A0A841JVG0_9BACT</name>
<dbReference type="PANTHER" id="PTHR43303:SF4">
    <property type="entry name" value="NADPH DEHYDROGENASE C23G7.10C-RELATED"/>
    <property type="match status" value="1"/>
</dbReference>
<keyword evidence="5" id="KW-0560">Oxidoreductase</keyword>
<evidence type="ECO:0000313" key="8">
    <source>
        <dbReference type="Proteomes" id="UP000538666"/>
    </source>
</evidence>
<evidence type="ECO:0000259" key="6">
    <source>
        <dbReference type="Pfam" id="PF00724"/>
    </source>
</evidence>
<dbReference type="EMBL" id="JACHEK010000006">
    <property type="protein sequence ID" value="MBB6145130.1"/>
    <property type="molecule type" value="Genomic_DNA"/>
</dbReference>
<keyword evidence="4" id="KW-0521">NADP</keyword>
<evidence type="ECO:0000256" key="3">
    <source>
        <dbReference type="ARBA" id="ARBA00022643"/>
    </source>
</evidence>
<dbReference type="Pfam" id="PF00724">
    <property type="entry name" value="Oxidored_FMN"/>
    <property type="match status" value="1"/>
</dbReference>
<dbReference type="PANTHER" id="PTHR43303">
    <property type="entry name" value="NADPH DEHYDROGENASE C23G7.10C-RELATED"/>
    <property type="match status" value="1"/>
</dbReference>
<dbReference type="GO" id="GO:0010181">
    <property type="term" value="F:FMN binding"/>
    <property type="evidence" value="ECO:0007669"/>
    <property type="project" value="InterPro"/>
</dbReference>
<evidence type="ECO:0000256" key="5">
    <source>
        <dbReference type="ARBA" id="ARBA00023002"/>
    </source>
</evidence>
<evidence type="ECO:0000256" key="4">
    <source>
        <dbReference type="ARBA" id="ARBA00022857"/>
    </source>
</evidence>
<evidence type="ECO:0000256" key="2">
    <source>
        <dbReference type="ARBA" id="ARBA00022630"/>
    </source>
</evidence>
<dbReference type="RefSeq" id="WP_050061739.1">
    <property type="nucleotide sequence ID" value="NZ_JACHEK010000006.1"/>
</dbReference>
<reference evidence="7 8" key="1">
    <citation type="submission" date="2020-08" db="EMBL/GenBank/DDBJ databases">
        <title>Genomic Encyclopedia of Type Strains, Phase IV (KMG-IV): sequencing the most valuable type-strain genomes for metagenomic binning, comparative biology and taxonomic classification.</title>
        <authorList>
            <person name="Goeker M."/>
        </authorList>
    </citation>
    <scope>NUCLEOTIDE SEQUENCE [LARGE SCALE GENOMIC DNA]</scope>
    <source>
        <strain evidence="7 8">DSM 103733</strain>
    </source>
</reference>
<protein>
    <submittedName>
        <fullName evidence="7">2,4-dienoyl-CoA reductase-like NADH-dependent reductase (Old Yellow Enzyme family)</fullName>
    </submittedName>
</protein>
<dbReference type="GO" id="GO:0050661">
    <property type="term" value="F:NADP binding"/>
    <property type="evidence" value="ECO:0007669"/>
    <property type="project" value="InterPro"/>
</dbReference>
<sequence>MNQSTSHLFSPLQLRSLTLPHRIAVSPMCEYSSTDGFANDWHFVHLGSRAIGGAALVITEANAVSPEGRITPQDLGIYNDDHIAGLKRVTDFLHQHGSYAGTQLAHAGRKASMAIPWETARILPAAEGGWQPVAPSAIRFDEAYGVPTALDRAGMDKVVADFVAATRRAREAGFDLVEVHAAHGYLLHQFLSPLSNQRTDEYGGSFENRARFPLEVIRAVRAAWPQHLPVFVRISATDWAPESLGSSWDLPQSVEFAKLLKNEGVDLVDVSTGGNHPAQQIPVGAGYQVHHAETIRRETGIPTAAVGMITEPSQADQIVRSGQADLVLLARELLRNPYWPLHAAEVLHQQITWPVQYARAASRRPEPRHEVSTPSE</sequence>
<dbReference type="SUPFAM" id="SSF51395">
    <property type="entry name" value="FMN-linked oxidoreductases"/>
    <property type="match status" value="1"/>
</dbReference>
<dbReference type="OrthoDB" id="9772736at2"/>
<gene>
    <name evidence="7" type="ORF">HNQ77_003088</name>
</gene>
<dbReference type="CDD" id="cd02932">
    <property type="entry name" value="OYE_YqiM_FMN"/>
    <property type="match status" value="1"/>
</dbReference>
<accession>A0A841JVG0</accession>
<keyword evidence="8" id="KW-1185">Reference proteome</keyword>
<dbReference type="Proteomes" id="UP000538666">
    <property type="component" value="Unassembled WGS sequence"/>
</dbReference>
<organism evidence="7 8">
    <name type="scientific">Silvibacterium bohemicum</name>
    <dbReference type="NCBI Taxonomy" id="1577686"/>
    <lineage>
        <taxon>Bacteria</taxon>
        <taxon>Pseudomonadati</taxon>
        <taxon>Acidobacteriota</taxon>
        <taxon>Terriglobia</taxon>
        <taxon>Terriglobales</taxon>
        <taxon>Acidobacteriaceae</taxon>
        <taxon>Silvibacterium</taxon>
    </lineage>
</organism>
<dbReference type="Gene3D" id="3.20.20.70">
    <property type="entry name" value="Aldolase class I"/>
    <property type="match status" value="1"/>
</dbReference>
<keyword evidence="2" id="KW-0285">Flavoprotein</keyword>
<dbReference type="InterPro" id="IPR013785">
    <property type="entry name" value="Aldolase_TIM"/>
</dbReference>
<dbReference type="InterPro" id="IPR001155">
    <property type="entry name" value="OxRdtase_FMN_N"/>
</dbReference>
<dbReference type="AlphaFoldDB" id="A0A841JVG0"/>
<dbReference type="GO" id="GO:0003959">
    <property type="term" value="F:NADPH dehydrogenase activity"/>
    <property type="evidence" value="ECO:0007669"/>
    <property type="project" value="InterPro"/>
</dbReference>
<evidence type="ECO:0000313" key="7">
    <source>
        <dbReference type="EMBL" id="MBB6145130.1"/>
    </source>
</evidence>
<proteinExistence type="predicted"/>